<dbReference type="PANTHER" id="PTHR43520:SF6">
    <property type="entry name" value="COPPER-EXPORTING P-TYPE ATPASE"/>
    <property type="match status" value="1"/>
</dbReference>
<dbReference type="SFLD" id="SFLDS00003">
    <property type="entry name" value="Haloacid_Dehalogenase"/>
    <property type="match status" value="1"/>
</dbReference>
<evidence type="ECO:0000256" key="17">
    <source>
        <dbReference type="ARBA" id="ARBA00023008"/>
    </source>
</evidence>
<dbReference type="CDD" id="cd00371">
    <property type="entry name" value="HMA"/>
    <property type="match status" value="3"/>
</dbReference>
<dbReference type="Proteomes" id="UP000001114">
    <property type="component" value="Chromosome"/>
</dbReference>
<keyword evidence="14" id="KW-0460">Magnesium</keyword>
<dbReference type="PROSITE" id="PS00154">
    <property type="entry name" value="ATPASE_E1_E2"/>
    <property type="match status" value="1"/>
</dbReference>
<dbReference type="SFLD" id="SFLDF00027">
    <property type="entry name" value="p-type_atpase"/>
    <property type="match status" value="1"/>
</dbReference>
<dbReference type="InterPro" id="IPR036163">
    <property type="entry name" value="HMA_dom_sf"/>
</dbReference>
<feature type="domain" description="HMA" evidence="24">
    <location>
        <begin position="11"/>
        <end position="72"/>
    </location>
</feature>
<keyword evidence="18" id="KW-0406">Ion transport</keyword>
<evidence type="ECO:0000256" key="10">
    <source>
        <dbReference type="ARBA" id="ARBA00022737"/>
    </source>
</evidence>
<dbReference type="HOGENOM" id="CLU_001771_5_0_6"/>
<dbReference type="GO" id="GO:0005524">
    <property type="term" value="F:ATP binding"/>
    <property type="evidence" value="ECO:0007669"/>
    <property type="project" value="UniProtKB-UniRule"/>
</dbReference>
<dbReference type="PROSITE" id="PS50846">
    <property type="entry name" value="HMA_2"/>
    <property type="match status" value="2"/>
</dbReference>
<dbReference type="PANTHER" id="PTHR43520">
    <property type="entry name" value="ATP7, ISOFORM B"/>
    <property type="match status" value="1"/>
</dbReference>
<evidence type="ECO:0000256" key="15">
    <source>
        <dbReference type="ARBA" id="ARBA00022967"/>
    </source>
</evidence>
<dbReference type="Pfam" id="PF00403">
    <property type="entry name" value="HMA"/>
    <property type="match status" value="2"/>
</dbReference>
<evidence type="ECO:0000256" key="11">
    <source>
        <dbReference type="ARBA" id="ARBA00022741"/>
    </source>
</evidence>
<evidence type="ECO:0000256" key="18">
    <source>
        <dbReference type="ARBA" id="ARBA00023065"/>
    </source>
</evidence>
<dbReference type="Gene3D" id="2.70.150.10">
    <property type="entry name" value="Calcium-transporting ATPase, cytoplasmic transduction domain A"/>
    <property type="match status" value="1"/>
</dbReference>
<evidence type="ECO:0000256" key="5">
    <source>
        <dbReference type="ARBA" id="ARBA00022448"/>
    </source>
</evidence>
<comment type="catalytic activity">
    <reaction evidence="22">
        <text>Cu(+)(in) + ATP + H2O = Cu(+)(out) + ADP + phosphate + H(+)</text>
        <dbReference type="Rhea" id="RHEA:25792"/>
        <dbReference type="ChEBI" id="CHEBI:15377"/>
        <dbReference type="ChEBI" id="CHEBI:15378"/>
        <dbReference type="ChEBI" id="CHEBI:30616"/>
        <dbReference type="ChEBI" id="CHEBI:43474"/>
        <dbReference type="ChEBI" id="CHEBI:49552"/>
        <dbReference type="ChEBI" id="CHEBI:456216"/>
        <dbReference type="EC" id="7.2.2.8"/>
    </reaction>
</comment>
<sequence length="922" mass="98716">MITEKSQENGMTTILALGDLSCGHCIKAVKTALEKINGVETAEVTLHFAKVAGDVAPDILIKAVADAGYQAKPVEPDFTLALNGLNCGHCIKSTEKALSAVENVEVFDVSKTMAKIYGAADPQTAIRAIVEAGFAASLENIPQKSEKVAIDEVKIDRRPKPEQPSQLAETAESVTVALSSEAAFSGEQTTLLLSGLSCAACVLKVERALQAVPNVQTARVNLAEQTAFVTGNVSPESLIDAVIQAGYGAELIEDEKKRRDKQRLQTEHEIRQRKWQAIVALIMGFGLLFWGLAGGQMQVTAENRNNWIWIGIISLIVMFFTGGHFYQRALKSFTNKTATMDTLVALGTGAAWLYSMTVTLAPDFFPETAHHLYFESSTMIIGLINVGKMLEAKAKQRSSKALERLLDLTPKTALIVEEAGEREIPLTRVQRGMTLRLKTGNRVSVDGIITRGEAWLDESMLTGEPLPVHKQEGDRISAGTLVTDGSVLFQAEQVGNKTTLANIIRLVRQAQSSKPQIGQLADRIAAVFVPIVIAIAFISAVIWYAVTKEISYSFVVLTTVLIIACPCALGLATPMSIIAGVGRAAELGVLVRDADALQKAADADTVVFDKTGTLTKGEPKVTALYTFNGFNSQSAVQFAADLEQGSNHPLAKAVIAYASDLQISPQAVTDFRTLNGLGVTATVHNKSVLLGNRALLEQHSIVIAEAESLFRQESEKGATVVFLAAERRLAAMFVIRDPLRDDTVAALSRLHRQGYRLVMLTGDQEKTAQAIAQEAGIDQVIAGVLPEGKAQAIQQLQGQGKKIVMVGDGINDAPALAQANVGIAMGSGSDVAIETAELTLMRHSIHGVADALSLSKGTLRNMKQNLFFAFIYNSLGIPLAAGIFYPFLGVLLNPMVGGAAMACSSITVATNANRLLKFMPEA</sequence>
<dbReference type="GO" id="GO:0140581">
    <property type="term" value="F:P-type monovalent copper transporter activity"/>
    <property type="evidence" value="ECO:0007669"/>
    <property type="project" value="UniProtKB-EC"/>
</dbReference>
<evidence type="ECO:0000256" key="8">
    <source>
        <dbReference type="ARBA" id="ARBA00022692"/>
    </source>
</evidence>
<evidence type="ECO:0000256" key="20">
    <source>
        <dbReference type="ARBA" id="ARBA00029719"/>
    </source>
</evidence>
<keyword evidence="6 23" id="KW-1003">Cell membrane</keyword>
<dbReference type="GO" id="GO:0005886">
    <property type="term" value="C:plasma membrane"/>
    <property type="evidence" value="ECO:0007669"/>
    <property type="project" value="UniProtKB-SubCell"/>
</dbReference>
<gene>
    <name evidence="25" type="ordered locus">Asuc_1034</name>
</gene>
<dbReference type="InterPro" id="IPR023299">
    <property type="entry name" value="ATPase_P-typ_cyto_dom_N"/>
</dbReference>
<feature type="transmembrane region" description="Helical" evidence="23">
    <location>
        <begin position="552"/>
        <end position="573"/>
    </location>
</feature>
<dbReference type="GO" id="GO:0055070">
    <property type="term" value="P:copper ion homeostasis"/>
    <property type="evidence" value="ECO:0007669"/>
    <property type="project" value="TreeGrafter"/>
</dbReference>
<dbReference type="InterPro" id="IPR001757">
    <property type="entry name" value="P_typ_ATPase"/>
</dbReference>
<evidence type="ECO:0000256" key="14">
    <source>
        <dbReference type="ARBA" id="ARBA00022842"/>
    </source>
</evidence>
<dbReference type="InterPro" id="IPR059000">
    <property type="entry name" value="ATPase_P-type_domA"/>
</dbReference>
<name>A6VN53_ACTSZ</name>
<dbReference type="PRINTS" id="PR00119">
    <property type="entry name" value="CATATPASE"/>
</dbReference>
<keyword evidence="15" id="KW-1278">Translocase</keyword>
<accession>A6VN53</accession>
<dbReference type="Gene3D" id="3.40.1110.10">
    <property type="entry name" value="Calcium-transporting ATPase, cytoplasmic domain N"/>
    <property type="match status" value="1"/>
</dbReference>
<dbReference type="InterPro" id="IPR018303">
    <property type="entry name" value="ATPase_P-typ_P_site"/>
</dbReference>
<dbReference type="PROSITE" id="PS01229">
    <property type="entry name" value="COF_2"/>
    <property type="match status" value="1"/>
</dbReference>
<evidence type="ECO:0000256" key="19">
    <source>
        <dbReference type="ARBA" id="ARBA00023136"/>
    </source>
</evidence>
<evidence type="ECO:0000313" key="25">
    <source>
        <dbReference type="EMBL" id="ABR74400.1"/>
    </source>
</evidence>
<evidence type="ECO:0000256" key="6">
    <source>
        <dbReference type="ARBA" id="ARBA00022475"/>
    </source>
</evidence>
<dbReference type="PROSITE" id="PS01047">
    <property type="entry name" value="HMA_1"/>
    <property type="match status" value="2"/>
</dbReference>
<feature type="domain" description="HMA" evidence="24">
    <location>
        <begin position="187"/>
        <end position="250"/>
    </location>
</feature>
<dbReference type="InterPro" id="IPR023214">
    <property type="entry name" value="HAD_sf"/>
</dbReference>
<dbReference type="InterPro" id="IPR017969">
    <property type="entry name" value="Heavy-metal-associated_CS"/>
</dbReference>
<feature type="transmembrane region" description="Helical" evidence="23">
    <location>
        <begin position="338"/>
        <end position="360"/>
    </location>
</feature>
<evidence type="ECO:0000256" key="22">
    <source>
        <dbReference type="ARBA" id="ARBA00049289"/>
    </source>
</evidence>
<keyword evidence="11 23" id="KW-0547">Nucleotide-binding</keyword>
<keyword evidence="10" id="KW-0677">Repeat</keyword>
<dbReference type="SUPFAM" id="SSF81665">
    <property type="entry name" value="Calcium ATPase, transmembrane domain M"/>
    <property type="match status" value="1"/>
</dbReference>
<organism evidence="25 26">
    <name type="scientific">Actinobacillus succinogenes (strain ATCC 55618 / DSM 22257 / CCUG 43843 / 130Z)</name>
    <dbReference type="NCBI Taxonomy" id="339671"/>
    <lineage>
        <taxon>Bacteria</taxon>
        <taxon>Pseudomonadati</taxon>
        <taxon>Pseudomonadota</taxon>
        <taxon>Gammaproteobacteria</taxon>
        <taxon>Pasteurellales</taxon>
        <taxon>Pasteurellaceae</taxon>
        <taxon>Actinobacillus</taxon>
    </lineage>
</organism>
<evidence type="ECO:0000313" key="26">
    <source>
        <dbReference type="Proteomes" id="UP000001114"/>
    </source>
</evidence>
<reference evidence="26" key="1">
    <citation type="journal article" date="2010" name="BMC Genomics">
        <title>A genomic perspective on the potential of Actinobacillus succinogenes for industrial succinate production.</title>
        <authorList>
            <person name="McKinlay J.B."/>
            <person name="Laivenieks M."/>
            <person name="Schindler B.D."/>
            <person name="McKinlay A.A."/>
            <person name="Siddaramappa S."/>
            <person name="Challacombe J.F."/>
            <person name="Lowry S.R."/>
            <person name="Clum A."/>
            <person name="Lapidus A.L."/>
            <person name="Burkhart K.B."/>
            <person name="Harkins V."/>
            <person name="Vieille C."/>
        </authorList>
    </citation>
    <scope>NUCLEOTIDE SEQUENCE [LARGE SCALE GENOMIC DNA]</scope>
    <source>
        <strain evidence="26">ATCC 55618 / DSM 22257 / CCUG 43843 / 130Z</strain>
    </source>
</reference>
<dbReference type="eggNOG" id="COG2217">
    <property type="taxonomic scope" value="Bacteria"/>
</dbReference>
<dbReference type="GO" id="GO:0005507">
    <property type="term" value="F:copper ion binding"/>
    <property type="evidence" value="ECO:0007669"/>
    <property type="project" value="TreeGrafter"/>
</dbReference>
<dbReference type="GO" id="GO:0060003">
    <property type="term" value="P:copper ion export"/>
    <property type="evidence" value="ECO:0007669"/>
    <property type="project" value="UniProtKB-ARBA"/>
</dbReference>
<dbReference type="FunFam" id="2.70.150.10:FF:000020">
    <property type="entry name" value="Copper-exporting P-type ATPase A"/>
    <property type="match status" value="1"/>
</dbReference>
<evidence type="ECO:0000256" key="12">
    <source>
        <dbReference type="ARBA" id="ARBA00022796"/>
    </source>
</evidence>
<evidence type="ECO:0000256" key="4">
    <source>
        <dbReference type="ARBA" id="ARBA00015102"/>
    </source>
</evidence>
<keyword evidence="12" id="KW-0187">Copper transport</keyword>
<feature type="transmembrane region" description="Helical" evidence="23">
    <location>
        <begin position="372"/>
        <end position="390"/>
    </location>
</feature>
<keyword evidence="9 23" id="KW-0479">Metal-binding</keyword>
<dbReference type="InterPro" id="IPR027256">
    <property type="entry name" value="P-typ_ATPase_IB"/>
</dbReference>
<evidence type="ECO:0000256" key="21">
    <source>
        <dbReference type="ARBA" id="ARBA00033239"/>
    </source>
</evidence>
<keyword evidence="13 23" id="KW-0067">ATP-binding</keyword>
<keyword evidence="17" id="KW-0186">Copper</keyword>
<dbReference type="SUPFAM" id="SSF56784">
    <property type="entry name" value="HAD-like"/>
    <property type="match status" value="1"/>
</dbReference>
<dbReference type="Pfam" id="PF00122">
    <property type="entry name" value="E1-E2_ATPase"/>
    <property type="match status" value="1"/>
</dbReference>
<evidence type="ECO:0000259" key="24">
    <source>
        <dbReference type="PROSITE" id="PS50846"/>
    </source>
</evidence>
<keyword evidence="26" id="KW-1185">Reference proteome</keyword>
<dbReference type="STRING" id="339671.Asuc_1034"/>
<dbReference type="SUPFAM" id="SSF81653">
    <property type="entry name" value="Calcium ATPase, transduction domain A"/>
    <property type="match status" value="1"/>
</dbReference>
<evidence type="ECO:0000256" key="9">
    <source>
        <dbReference type="ARBA" id="ARBA00022723"/>
    </source>
</evidence>
<dbReference type="AlphaFoldDB" id="A6VN53"/>
<dbReference type="GO" id="GO:0043682">
    <property type="term" value="F:P-type divalent copper transporter activity"/>
    <property type="evidence" value="ECO:0007669"/>
    <property type="project" value="TreeGrafter"/>
</dbReference>
<evidence type="ECO:0000256" key="3">
    <source>
        <dbReference type="ARBA" id="ARBA00012517"/>
    </source>
</evidence>
<feature type="transmembrane region" description="Helical" evidence="23">
    <location>
        <begin position="307"/>
        <end position="326"/>
    </location>
</feature>
<dbReference type="Gene3D" id="3.40.50.1000">
    <property type="entry name" value="HAD superfamily/HAD-like"/>
    <property type="match status" value="1"/>
</dbReference>
<evidence type="ECO:0000256" key="16">
    <source>
        <dbReference type="ARBA" id="ARBA00022989"/>
    </source>
</evidence>
<dbReference type="Gene3D" id="3.30.70.100">
    <property type="match status" value="3"/>
</dbReference>
<comment type="similarity">
    <text evidence="2 23">Belongs to the cation transport ATPase (P-type) (TC 3.A.3) family. Type IB subfamily.</text>
</comment>
<keyword evidence="8 23" id="KW-0812">Transmembrane</keyword>
<dbReference type="SFLD" id="SFLDG00002">
    <property type="entry name" value="C1.7:_P-type_atpase_like"/>
    <property type="match status" value="1"/>
</dbReference>
<comment type="subcellular location">
    <subcellularLocation>
        <location evidence="1">Cell membrane</location>
        <topology evidence="1">Multi-pass membrane protein</topology>
    </subcellularLocation>
</comment>
<dbReference type="KEGG" id="asu:Asuc_1034"/>
<evidence type="ECO:0000256" key="23">
    <source>
        <dbReference type="RuleBase" id="RU362081"/>
    </source>
</evidence>
<dbReference type="InterPro" id="IPR036412">
    <property type="entry name" value="HAD-like_sf"/>
</dbReference>
<keyword evidence="16 23" id="KW-1133">Transmembrane helix</keyword>
<dbReference type="PRINTS" id="PR00943">
    <property type="entry name" value="CUATPASE"/>
</dbReference>
<dbReference type="SUPFAM" id="SSF55008">
    <property type="entry name" value="HMA, heavy metal-associated domain"/>
    <property type="match status" value="3"/>
</dbReference>
<dbReference type="Pfam" id="PF00702">
    <property type="entry name" value="Hydrolase"/>
    <property type="match status" value="1"/>
</dbReference>
<dbReference type="NCBIfam" id="TIGR01511">
    <property type="entry name" value="ATPase-IB1_Cu"/>
    <property type="match status" value="1"/>
</dbReference>
<evidence type="ECO:0000256" key="13">
    <source>
        <dbReference type="ARBA" id="ARBA00022840"/>
    </source>
</evidence>
<feature type="transmembrane region" description="Helical" evidence="23">
    <location>
        <begin position="866"/>
        <end position="885"/>
    </location>
</feature>
<keyword evidence="5" id="KW-0813">Transport</keyword>
<proteinExistence type="inferred from homology"/>
<dbReference type="InterPro" id="IPR023298">
    <property type="entry name" value="ATPase_P-typ_TM_dom_sf"/>
</dbReference>
<dbReference type="EC" id="7.2.2.8" evidence="3"/>
<evidence type="ECO:0000256" key="1">
    <source>
        <dbReference type="ARBA" id="ARBA00004651"/>
    </source>
</evidence>
<dbReference type="GO" id="GO:0016887">
    <property type="term" value="F:ATP hydrolysis activity"/>
    <property type="evidence" value="ECO:0007669"/>
    <property type="project" value="InterPro"/>
</dbReference>
<dbReference type="EMBL" id="CP000746">
    <property type="protein sequence ID" value="ABR74400.1"/>
    <property type="molecule type" value="Genomic_DNA"/>
</dbReference>
<keyword evidence="19 23" id="KW-0472">Membrane</keyword>
<dbReference type="InterPro" id="IPR008250">
    <property type="entry name" value="ATPase_P-typ_transduc_dom_A_sf"/>
</dbReference>
<dbReference type="InterPro" id="IPR006121">
    <property type="entry name" value="HMA_dom"/>
</dbReference>
<protein>
    <recommendedName>
        <fullName evidence="4">Copper-exporting P-type ATPase</fullName>
        <ecNumber evidence="3">7.2.2.8</ecNumber>
    </recommendedName>
    <alternativeName>
        <fullName evidence="20">Copper-exporting P-type ATPase A</fullName>
    </alternativeName>
    <alternativeName>
        <fullName evidence="21">Cu(+)-exporting ATPase</fullName>
    </alternativeName>
</protein>
<dbReference type="CDD" id="cd02094">
    <property type="entry name" value="P-type_ATPase_Cu-like"/>
    <property type="match status" value="1"/>
</dbReference>
<keyword evidence="7" id="KW-0597">Phosphoprotein</keyword>
<dbReference type="NCBIfam" id="TIGR01525">
    <property type="entry name" value="ATPase-IB_hvy"/>
    <property type="match status" value="1"/>
</dbReference>
<dbReference type="NCBIfam" id="TIGR01494">
    <property type="entry name" value="ATPase_P-type"/>
    <property type="match status" value="1"/>
</dbReference>
<feature type="transmembrane region" description="Helical" evidence="23">
    <location>
        <begin position="524"/>
        <end position="546"/>
    </location>
</feature>
<feature type="transmembrane region" description="Helical" evidence="23">
    <location>
        <begin position="277"/>
        <end position="295"/>
    </location>
</feature>
<dbReference type="InterPro" id="IPR044492">
    <property type="entry name" value="P_typ_ATPase_HD_dom"/>
</dbReference>
<evidence type="ECO:0000256" key="7">
    <source>
        <dbReference type="ARBA" id="ARBA00022553"/>
    </source>
</evidence>
<evidence type="ECO:0000256" key="2">
    <source>
        <dbReference type="ARBA" id="ARBA00006024"/>
    </source>
</evidence>